<dbReference type="EMBL" id="HE573026">
    <property type="protein sequence ID" value="CCC51606.1"/>
    <property type="molecule type" value="Genomic_DNA"/>
</dbReference>
<proteinExistence type="predicted"/>
<accession>G0U6V0</accession>
<gene>
    <name evidence="1" type="ORF">TVY486_1006540</name>
</gene>
<reference evidence="1" key="1">
    <citation type="journal article" date="2012" name="Proc. Natl. Acad. Sci. U.S.A.">
        <title>Antigenic diversity is generated by distinct evolutionary mechanisms in African trypanosome species.</title>
        <authorList>
            <person name="Jackson A.P."/>
            <person name="Berry A."/>
            <person name="Aslett M."/>
            <person name="Allison H.C."/>
            <person name="Burton P."/>
            <person name="Vavrova-Anderson J."/>
            <person name="Brown R."/>
            <person name="Browne H."/>
            <person name="Corton N."/>
            <person name="Hauser H."/>
            <person name="Gamble J."/>
            <person name="Gilderthorp R."/>
            <person name="Marcello L."/>
            <person name="McQuillan J."/>
            <person name="Otto T.D."/>
            <person name="Quail M.A."/>
            <person name="Sanders M.J."/>
            <person name="van Tonder A."/>
            <person name="Ginger M.L."/>
            <person name="Field M.C."/>
            <person name="Barry J.D."/>
            <person name="Hertz-Fowler C."/>
            <person name="Berriman M."/>
        </authorList>
    </citation>
    <scope>NUCLEOTIDE SEQUENCE</scope>
    <source>
        <strain evidence="1">Y486</strain>
    </source>
</reference>
<dbReference type="VEuPathDB" id="TriTrypDB:TvY486_1006540"/>
<dbReference type="AlphaFoldDB" id="G0U6V0"/>
<organism evidence="1">
    <name type="scientific">Trypanosoma vivax (strain Y486)</name>
    <dbReference type="NCBI Taxonomy" id="1055687"/>
    <lineage>
        <taxon>Eukaryota</taxon>
        <taxon>Discoba</taxon>
        <taxon>Euglenozoa</taxon>
        <taxon>Kinetoplastea</taxon>
        <taxon>Metakinetoplastina</taxon>
        <taxon>Trypanosomatida</taxon>
        <taxon>Trypanosomatidae</taxon>
        <taxon>Trypanosoma</taxon>
        <taxon>Duttonella</taxon>
    </lineage>
</organism>
<evidence type="ECO:0000313" key="1">
    <source>
        <dbReference type="EMBL" id="CCC51606.1"/>
    </source>
</evidence>
<sequence length="125" mass="14207">MSTRGVANERVPMKVVSVFFNNLDLHDVVNTHMLLTVSGSCASCRGQDKNFPNLEFVQRKTKCATLVSVRLSLFLEPQRNPFHQNKEYQCTSGCATAEVLKDRDRMSMAFVLSSSEFLKFIWVAR</sequence>
<name>G0U6V0_TRYVY</name>
<protein>
    <submittedName>
        <fullName evidence="1">Uncharacterized protein</fullName>
    </submittedName>
</protein>